<dbReference type="InterPro" id="IPR018658">
    <property type="entry name" value="DUF2089"/>
</dbReference>
<name>A0A2N9L7Q8_9BACT</name>
<evidence type="ECO:0000313" key="2">
    <source>
        <dbReference type="EMBL" id="SPE19338.1"/>
    </source>
</evidence>
<dbReference type="OrthoDB" id="9797643at2"/>
<dbReference type="Proteomes" id="UP000239735">
    <property type="component" value="Unassembled WGS sequence"/>
</dbReference>
<evidence type="ECO:0000259" key="1">
    <source>
        <dbReference type="Pfam" id="PF09862"/>
    </source>
</evidence>
<dbReference type="AlphaFoldDB" id="A0A2N9L7Q8"/>
<sequence>MTHNPKSASDWQDLLRIAQGSPLVVERIRIAEKDIAVEGHFTLPELARLSLEDQVFVTAFLRSHGTIKEMEQTFGVSYPTIKARLTRIASQLEFIDTNPTPSRSEVLERLKNGEINAADAIRELEALK</sequence>
<organism evidence="2 3">
    <name type="scientific">Candidatus Sulfuritelmatomonas gaucii</name>
    <dbReference type="NCBI Taxonomy" id="2043161"/>
    <lineage>
        <taxon>Bacteria</taxon>
        <taxon>Pseudomonadati</taxon>
        <taxon>Acidobacteriota</taxon>
        <taxon>Terriglobia</taxon>
        <taxon>Terriglobales</taxon>
        <taxon>Acidobacteriaceae</taxon>
        <taxon>Candidatus Sulfuritelmatomonas</taxon>
    </lineage>
</organism>
<dbReference type="EMBL" id="OKRB01000078">
    <property type="protein sequence ID" value="SPE19338.1"/>
    <property type="molecule type" value="Genomic_DNA"/>
</dbReference>
<dbReference type="Pfam" id="PF09862">
    <property type="entry name" value="DUF2089"/>
    <property type="match status" value="1"/>
</dbReference>
<evidence type="ECO:0000313" key="3">
    <source>
        <dbReference type="Proteomes" id="UP000239735"/>
    </source>
</evidence>
<protein>
    <submittedName>
        <fullName evidence="2">RNA polymerase sigma70</fullName>
    </submittedName>
</protein>
<reference evidence="3" key="1">
    <citation type="submission" date="2018-02" db="EMBL/GenBank/DDBJ databases">
        <authorList>
            <person name="Hausmann B."/>
        </authorList>
    </citation>
    <scope>NUCLEOTIDE SEQUENCE [LARGE SCALE GENOMIC DNA]</scope>
    <source>
        <strain evidence="3">Peat soil MAG SbA5</strain>
    </source>
</reference>
<feature type="domain" description="DUF2089" evidence="1">
    <location>
        <begin position="49"/>
        <end position="94"/>
    </location>
</feature>
<proteinExistence type="predicted"/>
<accession>A0A2N9L7Q8</accession>
<gene>
    <name evidence="2" type="ORF">SBA5_220184</name>
</gene>